<gene>
    <name evidence="1" type="ORF">EYF80_021652</name>
</gene>
<comment type="caution">
    <text evidence="1">The sequence shown here is derived from an EMBL/GenBank/DDBJ whole genome shotgun (WGS) entry which is preliminary data.</text>
</comment>
<evidence type="ECO:0000313" key="2">
    <source>
        <dbReference type="Proteomes" id="UP000314294"/>
    </source>
</evidence>
<protein>
    <submittedName>
        <fullName evidence="1">Uncharacterized protein</fullName>
    </submittedName>
</protein>
<accession>A0A4Z2HQQ3</accession>
<reference evidence="1 2" key="1">
    <citation type="submission" date="2019-03" db="EMBL/GenBank/DDBJ databases">
        <title>First draft genome of Liparis tanakae, snailfish: a comprehensive survey of snailfish specific genes.</title>
        <authorList>
            <person name="Kim W."/>
            <person name="Song I."/>
            <person name="Jeong J.-H."/>
            <person name="Kim D."/>
            <person name="Kim S."/>
            <person name="Ryu S."/>
            <person name="Song J.Y."/>
            <person name="Lee S.K."/>
        </authorList>
    </citation>
    <scope>NUCLEOTIDE SEQUENCE [LARGE SCALE GENOMIC DNA]</scope>
    <source>
        <tissue evidence="1">Muscle</tissue>
    </source>
</reference>
<organism evidence="1 2">
    <name type="scientific">Liparis tanakae</name>
    <name type="common">Tanaka's snailfish</name>
    <dbReference type="NCBI Taxonomy" id="230148"/>
    <lineage>
        <taxon>Eukaryota</taxon>
        <taxon>Metazoa</taxon>
        <taxon>Chordata</taxon>
        <taxon>Craniata</taxon>
        <taxon>Vertebrata</taxon>
        <taxon>Euteleostomi</taxon>
        <taxon>Actinopterygii</taxon>
        <taxon>Neopterygii</taxon>
        <taxon>Teleostei</taxon>
        <taxon>Neoteleostei</taxon>
        <taxon>Acanthomorphata</taxon>
        <taxon>Eupercaria</taxon>
        <taxon>Perciformes</taxon>
        <taxon>Cottioidei</taxon>
        <taxon>Cottales</taxon>
        <taxon>Liparidae</taxon>
        <taxon>Liparis</taxon>
    </lineage>
</organism>
<dbReference type="AlphaFoldDB" id="A0A4Z2HQQ3"/>
<proteinExistence type="predicted"/>
<dbReference type="Proteomes" id="UP000314294">
    <property type="component" value="Unassembled WGS sequence"/>
</dbReference>
<dbReference type="EMBL" id="SRLO01000194">
    <property type="protein sequence ID" value="TNN68169.1"/>
    <property type="molecule type" value="Genomic_DNA"/>
</dbReference>
<name>A0A4Z2HQQ3_9TELE</name>
<sequence>MATRQNKQKALDVFFSPSKRLLLGPVAAATTGIHFTALDAIRWDATHAIFISGEHGASEEISPKFPIR</sequence>
<keyword evidence="2" id="KW-1185">Reference proteome</keyword>
<evidence type="ECO:0000313" key="1">
    <source>
        <dbReference type="EMBL" id="TNN68169.1"/>
    </source>
</evidence>